<dbReference type="EMBL" id="BAAATL010000011">
    <property type="protein sequence ID" value="GAA2481996.1"/>
    <property type="molecule type" value="Genomic_DNA"/>
</dbReference>
<keyword evidence="2" id="KW-1185">Reference proteome</keyword>
<comment type="caution">
    <text evidence="1">The sequence shown here is derived from an EMBL/GenBank/DDBJ whole genome shotgun (WGS) entry which is preliminary data.</text>
</comment>
<proteinExistence type="predicted"/>
<dbReference type="Proteomes" id="UP001501721">
    <property type="component" value="Unassembled WGS sequence"/>
</dbReference>
<evidence type="ECO:0000313" key="1">
    <source>
        <dbReference type="EMBL" id="GAA2481996.1"/>
    </source>
</evidence>
<evidence type="ECO:0000313" key="2">
    <source>
        <dbReference type="Proteomes" id="UP001501721"/>
    </source>
</evidence>
<organism evidence="1 2">
    <name type="scientific">Streptomyces graminearus</name>
    <dbReference type="NCBI Taxonomy" id="284030"/>
    <lineage>
        <taxon>Bacteria</taxon>
        <taxon>Bacillati</taxon>
        <taxon>Actinomycetota</taxon>
        <taxon>Actinomycetes</taxon>
        <taxon>Kitasatosporales</taxon>
        <taxon>Streptomycetaceae</taxon>
        <taxon>Streptomyces</taxon>
    </lineage>
</organism>
<gene>
    <name evidence="1" type="ORF">GCM10010422_28570</name>
</gene>
<sequence>MAEQSDPRGPGYWCIPPVTYPDDEWLSQSDAARELGISRLRVVGRIFSGHLASARSRRGESGVTRASVAKDREWLATASRRAKFFRAFADLFLWWL</sequence>
<dbReference type="RefSeq" id="WP_232987290.1">
    <property type="nucleotide sequence ID" value="NZ_BAAATL010000011.1"/>
</dbReference>
<accession>A0ABN3LCU2</accession>
<evidence type="ECO:0008006" key="3">
    <source>
        <dbReference type="Google" id="ProtNLM"/>
    </source>
</evidence>
<reference evidence="1 2" key="1">
    <citation type="journal article" date="2019" name="Int. J. Syst. Evol. Microbiol.">
        <title>The Global Catalogue of Microorganisms (GCM) 10K type strain sequencing project: providing services to taxonomists for standard genome sequencing and annotation.</title>
        <authorList>
            <consortium name="The Broad Institute Genomics Platform"/>
            <consortium name="The Broad Institute Genome Sequencing Center for Infectious Disease"/>
            <person name="Wu L."/>
            <person name="Ma J."/>
        </authorList>
    </citation>
    <scope>NUCLEOTIDE SEQUENCE [LARGE SCALE GENOMIC DNA]</scope>
    <source>
        <strain evidence="1 2">JCM 6923</strain>
    </source>
</reference>
<protein>
    <recommendedName>
        <fullName evidence="3">DNA-binding protein</fullName>
    </recommendedName>
</protein>
<name>A0ABN3LCU2_9ACTN</name>